<comment type="caution">
    <text evidence="1">The sequence shown here is derived from an EMBL/GenBank/DDBJ whole genome shotgun (WGS) entry which is preliminary data.</text>
</comment>
<organism evidence="1">
    <name type="scientific">marine sediment metagenome</name>
    <dbReference type="NCBI Taxonomy" id="412755"/>
    <lineage>
        <taxon>unclassified sequences</taxon>
        <taxon>metagenomes</taxon>
        <taxon>ecological metagenomes</taxon>
    </lineage>
</organism>
<evidence type="ECO:0000313" key="1">
    <source>
        <dbReference type="EMBL" id="GAH70539.1"/>
    </source>
</evidence>
<reference evidence="1" key="1">
    <citation type="journal article" date="2014" name="Front. Microbiol.">
        <title>High frequency of phylogenetically diverse reductive dehalogenase-homologous genes in deep subseafloor sedimentary metagenomes.</title>
        <authorList>
            <person name="Kawai M."/>
            <person name="Futagami T."/>
            <person name="Toyoda A."/>
            <person name="Takaki Y."/>
            <person name="Nishi S."/>
            <person name="Hori S."/>
            <person name="Arai W."/>
            <person name="Tsubouchi T."/>
            <person name="Morono Y."/>
            <person name="Uchiyama I."/>
            <person name="Ito T."/>
            <person name="Fujiyama A."/>
            <person name="Inagaki F."/>
            <person name="Takami H."/>
        </authorList>
    </citation>
    <scope>NUCLEOTIDE SEQUENCE</scope>
    <source>
        <strain evidence="1">Expedition CK06-06</strain>
    </source>
</reference>
<sequence length="60" mass="7094">MMVEYTLDVGDNPEPESRLEFLKKLEAFLRKLKDEEIIVSYTLSTPNSKTIIFREKEETK</sequence>
<accession>X1IWS8</accession>
<proteinExistence type="predicted"/>
<gene>
    <name evidence="1" type="ORF">S03H2_41506</name>
</gene>
<dbReference type="EMBL" id="BARU01025788">
    <property type="protein sequence ID" value="GAH70539.1"/>
    <property type="molecule type" value="Genomic_DNA"/>
</dbReference>
<name>X1IWS8_9ZZZZ</name>
<protein>
    <submittedName>
        <fullName evidence="1">Uncharacterized protein</fullName>
    </submittedName>
</protein>
<dbReference type="AlphaFoldDB" id="X1IWS8"/>